<reference evidence="2 3" key="1">
    <citation type="journal article" date="2012" name="J. Bacteriol.">
        <title>Complete Genome Sequence of Leptospirillum ferrooxidans Strain C2-3, Isolated from a Fresh Volcanic Ash Deposit on the Island of Miyake, Japan.</title>
        <authorList>
            <person name="Fujimura R."/>
            <person name="Sato Y."/>
            <person name="Nishizawa T."/>
            <person name="Oshima K."/>
            <person name="Kim S.-W."/>
            <person name="Hattori M."/>
            <person name="Kamijo T."/>
            <person name="Ohta H."/>
        </authorList>
    </citation>
    <scope>NUCLEOTIDE SEQUENCE [LARGE SCALE GENOMIC DNA]</scope>
    <source>
        <strain evidence="2 3">C2-3</strain>
    </source>
</reference>
<dbReference type="eggNOG" id="ENOG5030HKU">
    <property type="taxonomic scope" value="Bacteria"/>
</dbReference>
<name>I0ILJ0_LEPFC</name>
<dbReference type="Pfam" id="PF14209">
    <property type="entry name" value="DUF4321"/>
    <property type="match status" value="1"/>
</dbReference>
<organism evidence="2 3">
    <name type="scientific">Leptospirillum ferrooxidans (strain C2-3)</name>
    <dbReference type="NCBI Taxonomy" id="1162668"/>
    <lineage>
        <taxon>Bacteria</taxon>
        <taxon>Pseudomonadati</taxon>
        <taxon>Nitrospirota</taxon>
        <taxon>Nitrospiria</taxon>
        <taxon>Nitrospirales</taxon>
        <taxon>Nitrospiraceae</taxon>
        <taxon>Leptospirillum</taxon>
    </lineage>
</organism>
<keyword evidence="1" id="KW-0472">Membrane</keyword>
<dbReference type="KEGG" id="lfc:LFE_0418"/>
<evidence type="ECO:0008006" key="4">
    <source>
        <dbReference type="Google" id="ProtNLM"/>
    </source>
</evidence>
<sequence length="92" mass="9800">MAFAGQQKKGMGLLILFLFLGAAFGSILTAIFNLFVPSGPLADIFLTHVTVGSSGPLTLKLILVDITVGTSVHINLLNLLGMVLGYYIYRNS</sequence>
<dbReference type="EMBL" id="AP012342">
    <property type="protein sequence ID" value="BAM06139.1"/>
    <property type="molecule type" value="Genomic_DNA"/>
</dbReference>
<proteinExistence type="predicted"/>
<accession>I0ILJ0</accession>
<dbReference type="PATRIC" id="fig|1162668.3.peg.488"/>
<feature type="transmembrane region" description="Helical" evidence="1">
    <location>
        <begin position="12"/>
        <end position="36"/>
    </location>
</feature>
<keyword evidence="3" id="KW-1185">Reference proteome</keyword>
<gene>
    <name evidence="2" type="ordered locus">LFE_0418</name>
</gene>
<dbReference type="InterPro" id="IPR025470">
    <property type="entry name" value="DUF4321"/>
</dbReference>
<dbReference type="AlphaFoldDB" id="I0ILJ0"/>
<feature type="transmembrane region" description="Helical" evidence="1">
    <location>
        <begin position="66"/>
        <end position="89"/>
    </location>
</feature>
<protein>
    <recommendedName>
        <fullName evidence="4">DUF4321 domain-containing protein</fullName>
    </recommendedName>
</protein>
<keyword evidence="1" id="KW-0812">Transmembrane</keyword>
<evidence type="ECO:0000313" key="3">
    <source>
        <dbReference type="Proteomes" id="UP000007382"/>
    </source>
</evidence>
<reference evidence="3" key="2">
    <citation type="submission" date="2012-03" db="EMBL/GenBank/DDBJ databases">
        <title>The complete genome sequence of the pioneer microbe on fresh volcanic deposit, Leptospirillum ferrooxidans strain C2-3.</title>
        <authorList>
            <person name="Fujimura R."/>
            <person name="Sato Y."/>
            <person name="Nishizawa T."/>
            <person name="Nanba K."/>
            <person name="Oshima K."/>
            <person name="Hattori M."/>
            <person name="Kamijo T."/>
            <person name="Ohta H."/>
        </authorList>
    </citation>
    <scope>NUCLEOTIDE SEQUENCE [LARGE SCALE GENOMIC DNA]</scope>
    <source>
        <strain evidence="3">C2-3</strain>
    </source>
</reference>
<evidence type="ECO:0000313" key="2">
    <source>
        <dbReference type="EMBL" id="BAM06139.1"/>
    </source>
</evidence>
<keyword evidence="1" id="KW-1133">Transmembrane helix</keyword>
<dbReference type="RefSeq" id="WP_014448632.1">
    <property type="nucleotide sequence ID" value="NC_017094.1"/>
</dbReference>
<dbReference type="Proteomes" id="UP000007382">
    <property type="component" value="Chromosome"/>
</dbReference>
<dbReference type="HOGENOM" id="CLU_166657_3_1_0"/>
<evidence type="ECO:0000256" key="1">
    <source>
        <dbReference type="SAM" id="Phobius"/>
    </source>
</evidence>